<evidence type="ECO:0008006" key="3">
    <source>
        <dbReference type="Google" id="ProtNLM"/>
    </source>
</evidence>
<dbReference type="Proteomes" id="UP000177939">
    <property type="component" value="Unassembled WGS sequence"/>
</dbReference>
<comment type="caution">
    <text evidence="1">The sequence shown here is derived from an EMBL/GenBank/DDBJ whole genome shotgun (WGS) entry which is preliminary data.</text>
</comment>
<accession>A0A1F5TQK9</accession>
<gene>
    <name evidence="1" type="ORF">A2477_00270</name>
</gene>
<proteinExistence type="predicted"/>
<evidence type="ECO:0000313" key="2">
    <source>
        <dbReference type="Proteomes" id="UP000177939"/>
    </source>
</evidence>
<name>A0A1F5TQK9_9BACT</name>
<evidence type="ECO:0000313" key="1">
    <source>
        <dbReference type="EMBL" id="OGF41109.1"/>
    </source>
</evidence>
<dbReference type="AlphaFoldDB" id="A0A1F5TQK9"/>
<protein>
    <recommendedName>
        <fullName evidence="3">AbiEi antitoxin C-terminal domain-containing protein</fullName>
    </recommendedName>
</protein>
<dbReference type="EMBL" id="MFGL01000009">
    <property type="protein sequence ID" value="OGF41109.1"/>
    <property type="molecule type" value="Genomic_DNA"/>
</dbReference>
<reference evidence="1 2" key="1">
    <citation type="journal article" date="2016" name="Nat. Commun.">
        <title>Thousands of microbial genomes shed light on interconnected biogeochemical processes in an aquifer system.</title>
        <authorList>
            <person name="Anantharaman K."/>
            <person name="Brown C.T."/>
            <person name="Hug L.A."/>
            <person name="Sharon I."/>
            <person name="Castelle C.J."/>
            <person name="Probst A.J."/>
            <person name="Thomas B.C."/>
            <person name="Singh A."/>
            <person name="Wilkins M.J."/>
            <person name="Karaoz U."/>
            <person name="Brodie E.L."/>
            <person name="Williams K.H."/>
            <person name="Hubbard S.S."/>
            <person name="Banfield J.F."/>
        </authorList>
    </citation>
    <scope>NUCLEOTIDE SEQUENCE [LARGE SCALE GENOMIC DNA]</scope>
</reference>
<organism evidence="1 2">
    <name type="scientific">Candidatus Falkowbacteria bacterium RIFOXYC2_FULL_47_12</name>
    <dbReference type="NCBI Taxonomy" id="1798004"/>
    <lineage>
        <taxon>Bacteria</taxon>
        <taxon>Candidatus Falkowiibacteriota</taxon>
    </lineage>
</organism>
<sequence length="226" mass="26643">MSTFLHFVAIDSIFHKWYTNVKDMKSKKNLLEQLKSLPHFNKSTVYQLGKQLGLRDTTIDTYISRFLKYKEILPLKKGLYVSVDFFEKNRADISYSFYLANVIRTPSYVSSWTALQYYNLATEAIHSITSVTPKVTRSYQTKAGIFAYQSMKKDLFSDFFLVKGRFDFYIASPSKALFDLLYFRTRQFRGVKIENLKTLIEELRVDIDEMDATEQKKFYESIKKFV</sequence>